<evidence type="ECO:0000313" key="2">
    <source>
        <dbReference type="EMBL" id="KAK7688019.1"/>
    </source>
</evidence>
<keyword evidence="1" id="KW-0469">Meiosis</keyword>
<evidence type="ECO:0008006" key="4">
    <source>
        <dbReference type="Google" id="ProtNLM"/>
    </source>
</evidence>
<keyword evidence="3" id="KW-1185">Reference proteome</keyword>
<dbReference type="PANTHER" id="PTHR40375:SF2">
    <property type="entry name" value="SPORULATION-SPECIFIC PROTEIN 22"/>
    <property type="match status" value="1"/>
</dbReference>
<organism evidence="2 3">
    <name type="scientific">Cerrena zonata</name>
    <dbReference type="NCBI Taxonomy" id="2478898"/>
    <lineage>
        <taxon>Eukaryota</taxon>
        <taxon>Fungi</taxon>
        <taxon>Dikarya</taxon>
        <taxon>Basidiomycota</taxon>
        <taxon>Agaricomycotina</taxon>
        <taxon>Agaricomycetes</taxon>
        <taxon>Polyporales</taxon>
        <taxon>Cerrenaceae</taxon>
        <taxon>Cerrena</taxon>
    </lineage>
</organism>
<dbReference type="Proteomes" id="UP001385951">
    <property type="component" value="Unassembled WGS sequence"/>
</dbReference>
<dbReference type="InterPro" id="IPR013940">
    <property type="entry name" value="Spo22/ZIP4/TEX11"/>
</dbReference>
<name>A0AAW0G8T9_9APHY</name>
<sequence length="980" mass="109731">MSAHKRKNPQNVQSLFNTIQDILISIKPKLAEHPLPDSTSLVNELRKIASLAESSAQFRSRANKDWLPLADVLDREGVHLWNLSGQLPRESDDDVPPLFAALRLAGFRLIEAGLVSKPPIETLIHVLQLASKAAASLLEIGRNDEAASVLTCAAKYEEDLKIIDDAKGSHQQAKSRAVVMYYVSRIEAAWSEGNSGIMDFMLQKILGNEQQLSLLSSQDRFRVASKLLEIGKSSLRAAQNDVSPQESTRSSESVKWLQSAFSIIERSDDSELAGVAVLKRSILRSLARAYFVSSADNPDHLNRAEATLNELISSLDASFDRWSPEYQQLRWMRIAILKRRKAAESPLLEAFKSIIDHMSYSSEENITDILQELRTLSHYHDLVTAVHHHALQTGLDAERNPDFLHIDRILLSLVFHCSRQTHQRAMRDIGATLKMLSEADFKLSKVPVMACLSLLWQFGDRQYTGKHWSEAADWFLTGTHSVFDGLPASSKAKCCRKAALCYIHQQDYAKVSAVLQRCDHDEAATHYVMLLTAVKQGLEDEAIRATRAMARCPDFDRNMLLLATQLAHESDMKTLLLSILEELLQTVNMRVNDEFQSEALTLIRCIIRLVVKLLGEPGAKRQFLVSTLLKHFHAAITLIDSMRTQGRAIAVTKDISWLWRTAYNCAVQGCSEWENTEDEVADLFDIARLLLTDYSDLLLTDLDPAAFVHLVNAFFASVAGKVFAIRPRLHATGSISAGEVQALVERIISCKDCIRQVLADKKLTNAEDVQRAHAFIYILHVFDAEVFCAQKKWTSLLRTIEEATQSEASALDTLEAIADLVWAEKDCPTEVLFAALEAILHASLDRLSFSVSKFSRWLRAICTIMLSRNTPTDRTKSFGYVEQAVAVIEEHSAAGDENDIYPVDERLWLLGTAYNTGIECLHASQIDEAKRWFESCTIICRHVPNGEAHAEKISDTYTQLLAHYAPGNPTSNRIVPVVPL</sequence>
<gene>
    <name evidence="2" type="ORF">QCA50_008389</name>
</gene>
<dbReference type="GO" id="GO:0090173">
    <property type="term" value="P:regulation of synaptonemal complex assembly"/>
    <property type="evidence" value="ECO:0007669"/>
    <property type="project" value="InterPro"/>
</dbReference>
<protein>
    <recommendedName>
        <fullName evidence="4">Protein ZIP4 homolog</fullName>
    </recommendedName>
</protein>
<evidence type="ECO:0000256" key="1">
    <source>
        <dbReference type="ARBA" id="ARBA00023254"/>
    </source>
</evidence>
<dbReference type="InterPro" id="IPR039057">
    <property type="entry name" value="Spo22/ZIP4"/>
</dbReference>
<reference evidence="2 3" key="1">
    <citation type="submission" date="2022-09" db="EMBL/GenBank/DDBJ databases">
        <authorList>
            <person name="Palmer J.M."/>
        </authorList>
    </citation>
    <scope>NUCLEOTIDE SEQUENCE [LARGE SCALE GENOMIC DNA]</scope>
    <source>
        <strain evidence="2 3">DSM 7382</strain>
    </source>
</reference>
<comment type="caution">
    <text evidence="2">The sequence shown here is derived from an EMBL/GenBank/DDBJ whole genome shotgun (WGS) entry which is preliminary data.</text>
</comment>
<dbReference type="GO" id="GO:0051321">
    <property type="term" value="P:meiotic cell cycle"/>
    <property type="evidence" value="ECO:0007669"/>
    <property type="project" value="UniProtKB-KW"/>
</dbReference>
<dbReference type="PANTHER" id="PTHR40375">
    <property type="entry name" value="SPORULATION-SPECIFIC PROTEIN 22"/>
    <property type="match status" value="1"/>
</dbReference>
<dbReference type="Pfam" id="PF08631">
    <property type="entry name" value="SPO22"/>
    <property type="match status" value="1"/>
</dbReference>
<dbReference type="EMBL" id="JASBNA010000011">
    <property type="protein sequence ID" value="KAK7688019.1"/>
    <property type="molecule type" value="Genomic_DNA"/>
</dbReference>
<accession>A0AAW0G8T9</accession>
<proteinExistence type="predicted"/>
<dbReference type="AlphaFoldDB" id="A0AAW0G8T9"/>
<evidence type="ECO:0000313" key="3">
    <source>
        <dbReference type="Proteomes" id="UP001385951"/>
    </source>
</evidence>